<gene>
    <name evidence="9" type="ORF">HGQ98_25610</name>
</gene>
<evidence type="ECO:0000256" key="4">
    <source>
        <dbReference type="ARBA" id="ARBA00022847"/>
    </source>
</evidence>
<dbReference type="PANTHER" id="PTHR11706:SF33">
    <property type="entry name" value="NATURAL RESISTANCE-ASSOCIATED MACROPHAGE PROTEIN 2"/>
    <property type="match status" value="1"/>
</dbReference>
<dbReference type="PANTHER" id="PTHR11706">
    <property type="entry name" value="SOLUTE CARRIER PROTEIN FAMILY 11 MEMBER"/>
    <property type="match status" value="1"/>
</dbReference>
<dbReference type="GO" id="GO:0015086">
    <property type="term" value="F:cadmium ion transmembrane transporter activity"/>
    <property type="evidence" value="ECO:0007669"/>
    <property type="project" value="TreeGrafter"/>
</dbReference>
<comment type="caution">
    <text evidence="9">The sequence shown here is derived from an EMBL/GenBank/DDBJ whole genome shotgun (WGS) entry which is preliminary data.</text>
</comment>
<evidence type="ECO:0000256" key="7">
    <source>
        <dbReference type="SAM" id="MobiDB-lite"/>
    </source>
</evidence>
<accession>A0A848NNH5</accession>
<evidence type="ECO:0000256" key="2">
    <source>
        <dbReference type="ARBA" id="ARBA00022448"/>
    </source>
</evidence>
<reference evidence="9 10" key="1">
    <citation type="submission" date="2020-04" db="EMBL/GenBank/DDBJ databases">
        <title>Achromobacter ruhlandii genome sequencing and assembly.</title>
        <authorList>
            <person name="Martins R.C.R."/>
            <person name="Perdigao-Neto L.V."/>
            <person name="Levin A.S.S."/>
            <person name="Costa S.F."/>
        </authorList>
    </citation>
    <scope>NUCLEOTIDE SEQUENCE [LARGE SCALE GENOMIC DNA]</scope>
    <source>
        <strain evidence="9 10">9035ralo</strain>
    </source>
</reference>
<dbReference type="GO" id="GO:0005886">
    <property type="term" value="C:plasma membrane"/>
    <property type="evidence" value="ECO:0007669"/>
    <property type="project" value="TreeGrafter"/>
</dbReference>
<dbReference type="GO" id="GO:0034755">
    <property type="term" value="P:iron ion transmembrane transport"/>
    <property type="evidence" value="ECO:0007669"/>
    <property type="project" value="TreeGrafter"/>
</dbReference>
<sequence length="113" mass="11231">MTRFIYAISGGKAAYPQDAQVSANLRRVVGSGILVAVGYIDPGNWATDIAGGSGFGYGLLLVVIASAILALGFQVLVSPLALATGGDLATLTAPPLSPAPAQRALPRGGAGLP</sequence>
<keyword evidence="2" id="KW-0813">Transport</keyword>
<comment type="subcellular location">
    <subcellularLocation>
        <location evidence="1">Membrane</location>
        <topology evidence="1">Multi-pass membrane protein</topology>
    </subcellularLocation>
</comment>
<dbReference type="Proteomes" id="UP000542405">
    <property type="component" value="Unassembled WGS sequence"/>
</dbReference>
<evidence type="ECO:0000313" key="10">
    <source>
        <dbReference type="Proteomes" id="UP000542405"/>
    </source>
</evidence>
<keyword evidence="6 8" id="KW-0472">Membrane</keyword>
<keyword evidence="3 8" id="KW-0812">Transmembrane</keyword>
<keyword evidence="4" id="KW-0769">Symport</keyword>
<feature type="non-terminal residue" evidence="9">
    <location>
        <position position="113"/>
    </location>
</feature>
<evidence type="ECO:0000256" key="1">
    <source>
        <dbReference type="ARBA" id="ARBA00004141"/>
    </source>
</evidence>
<evidence type="ECO:0000313" key="9">
    <source>
        <dbReference type="EMBL" id="NMU92926.1"/>
    </source>
</evidence>
<feature type="transmembrane region" description="Helical" evidence="8">
    <location>
        <begin position="55"/>
        <end position="77"/>
    </location>
</feature>
<feature type="region of interest" description="Disordered" evidence="7">
    <location>
        <begin position="94"/>
        <end position="113"/>
    </location>
</feature>
<evidence type="ECO:0000256" key="3">
    <source>
        <dbReference type="ARBA" id="ARBA00022692"/>
    </source>
</evidence>
<keyword evidence="5 8" id="KW-1133">Transmembrane helix</keyword>
<dbReference type="GO" id="GO:0005384">
    <property type="term" value="F:manganese ion transmembrane transporter activity"/>
    <property type="evidence" value="ECO:0007669"/>
    <property type="project" value="TreeGrafter"/>
</dbReference>
<dbReference type="EMBL" id="JABBZE010000473">
    <property type="protein sequence ID" value="NMU92926.1"/>
    <property type="molecule type" value="Genomic_DNA"/>
</dbReference>
<dbReference type="GO" id="GO:0015293">
    <property type="term" value="F:symporter activity"/>
    <property type="evidence" value="ECO:0007669"/>
    <property type="project" value="UniProtKB-KW"/>
</dbReference>
<organism evidence="9 10">
    <name type="scientific">Achromobacter ruhlandii</name>
    <dbReference type="NCBI Taxonomy" id="72557"/>
    <lineage>
        <taxon>Bacteria</taxon>
        <taxon>Pseudomonadati</taxon>
        <taxon>Pseudomonadota</taxon>
        <taxon>Betaproteobacteria</taxon>
        <taxon>Burkholderiales</taxon>
        <taxon>Alcaligenaceae</taxon>
        <taxon>Achromobacter</taxon>
    </lineage>
</organism>
<dbReference type="RefSeq" id="WP_169537711.1">
    <property type="nucleotide sequence ID" value="NZ_JABBZE010000473.1"/>
</dbReference>
<name>A0A848NNH5_9BURK</name>
<evidence type="ECO:0000256" key="8">
    <source>
        <dbReference type="SAM" id="Phobius"/>
    </source>
</evidence>
<proteinExistence type="predicted"/>
<evidence type="ECO:0000256" key="5">
    <source>
        <dbReference type="ARBA" id="ARBA00022989"/>
    </source>
</evidence>
<protein>
    <submittedName>
        <fullName evidence="9">Manganese transporter</fullName>
    </submittedName>
</protein>
<dbReference type="AlphaFoldDB" id="A0A848NNH5"/>
<dbReference type="Pfam" id="PF01566">
    <property type="entry name" value="Nramp"/>
    <property type="match status" value="1"/>
</dbReference>
<evidence type="ECO:0000256" key="6">
    <source>
        <dbReference type="ARBA" id="ARBA00023136"/>
    </source>
</evidence>
<dbReference type="InterPro" id="IPR001046">
    <property type="entry name" value="NRAMP_fam"/>
</dbReference>